<evidence type="ECO:0000313" key="3">
    <source>
        <dbReference type="Proteomes" id="UP000218934"/>
    </source>
</evidence>
<organism evidence="2 3">
    <name type="scientific">Rhizorhabdus dicambivorans</name>
    <dbReference type="NCBI Taxonomy" id="1850238"/>
    <lineage>
        <taxon>Bacteria</taxon>
        <taxon>Pseudomonadati</taxon>
        <taxon>Pseudomonadota</taxon>
        <taxon>Alphaproteobacteria</taxon>
        <taxon>Sphingomonadales</taxon>
        <taxon>Sphingomonadaceae</taxon>
        <taxon>Rhizorhabdus</taxon>
    </lineage>
</organism>
<sequence length="62" mass="7255">MKRGQGLRDDAERAQYIRHLSADRGDDRRDRDHHDSREQREGKKLEHRLFPLSSVLGADGMI</sequence>
<feature type="region of interest" description="Disordered" evidence="1">
    <location>
        <begin position="18"/>
        <end position="46"/>
    </location>
</feature>
<name>A0A2A4FXA9_9SPHN</name>
<evidence type="ECO:0000313" key="2">
    <source>
        <dbReference type="EMBL" id="PCE42387.1"/>
    </source>
</evidence>
<gene>
    <name evidence="2" type="ORF">COO09_10320</name>
</gene>
<dbReference type="Proteomes" id="UP000218934">
    <property type="component" value="Unassembled WGS sequence"/>
</dbReference>
<protein>
    <submittedName>
        <fullName evidence="2">Uncharacterized protein</fullName>
    </submittedName>
</protein>
<dbReference type="AlphaFoldDB" id="A0A2A4FXA9"/>
<keyword evidence="3" id="KW-1185">Reference proteome</keyword>
<comment type="caution">
    <text evidence="2">The sequence shown here is derived from an EMBL/GenBank/DDBJ whole genome shotgun (WGS) entry which is preliminary data.</text>
</comment>
<proteinExistence type="predicted"/>
<accession>A0A2A4FXA9</accession>
<reference evidence="2 3" key="1">
    <citation type="submission" date="2017-09" db="EMBL/GenBank/DDBJ databases">
        <title>The Catabolism of 3,6-Dichlorosalicylic acid is Initiated by the Cytochrome P450 Monooxygenase DsmABC in Rhizorhabdus dicambivorans Ndbn-20.</title>
        <authorList>
            <person name="Na L."/>
        </authorList>
    </citation>
    <scope>NUCLEOTIDE SEQUENCE [LARGE SCALE GENOMIC DNA]</scope>
    <source>
        <strain evidence="2 3">Ndbn-20m</strain>
    </source>
</reference>
<dbReference type="EMBL" id="NWUF01000008">
    <property type="protein sequence ID" value="PCE42387.1"/>
    <property type="molecule type" value="Genomic_DNA"/>
</dbReference>
<evidence type="ECO:0000256" key="1">
    <source>
        <dbReference type="SAM" id="MobiDB-lite"/>
    </source>
</evidence>